<dbReference type="CDD" id="cd15047">
    <property type="entry name" value="7tmC_GABA-B-like"/>
    <property type="match status" value="1"/>
</dbReference>
<evidence type="ECO:0000256" key="2">
    <source>
        <dbReference type="ARBA" id="ARBA00022692"/>
    </source>
</evidence>
<feature type="transmembrane region" description="Helical" evidence="10">
    <location>
        <begin position="1473"/>
        <end position="1495"/>
    </location>
</feature>
<feature type="region of interest" description="Disordered" evidence="9">
    <location>
        <begin position="63"/>
        <end position="92"/>
    </location>
</feature>
<comment type="caution">
    <text evidence="12">The sequence shown here is derived from an EMBL/GenBank/DDBJ whole genome shotgun (WGS) entry which is preliminary data.</text>
</comment>
<sequence>MEGLECPKDHITGIPAGDEQPFTCRLLLAFRALFDDYKRLETKQMVFEAVWYCARLIPSDDTQISNSQPPCDPDGDNHAGKASQGLCDPDSDNRLGLAHTTATASQGSCDPDGDNCSCGGVGKAKASQGPCDPDGDNRSRGGVGKASLASPARKQRKEDAKNYYRSSVPEVVSSRLAEMISESNAVAQLLTLVLVKSANDCMPRVTVAYQKLLIGYQTLCSRLVNTNGKINIGGAGILAMEDQRLLRNQMCYPAPKAPKNVKAVADKARDTRDAATRVMIEEYSVAAEFDAETHLPTGGTYFLFRRLKGAGYLLQSTLAEPELLCIITTRPASQVLEVPGPSMASNMAKTNVYPGLSQSPHYISVSTLHSVNKTGHDDGMDDNYVTVSNEQIYFMPNSVAPNGFQSANWTTLRLGEWHHYALTYDSATGYLNLYGDGQLWFSETGQAANTYIGATMSSTVALILGQDQDSFYGSMQSYKAFIGVMDEVRIWSAARTQQQIQQNMNFSLPGSTAGLYSKWGMDQVNVATIDNEVNASNNLILGGINPFPGETPCPDNLVGIADLVACNRQPAVVPSDAPITGSGVVTTYIPIGQLTSVELPGSSDVPAAVITTTVSSLGTCNGGGWTMFLDSAGTTPATVGSTATNHKVWLRAAVGTTASCTFTYDAADGSTTASATVTANVAAALAARNIEVDIVEGDLNVLIPLTARPFNQGPPRLATITSTPQNGNIYAVTMIWTAEPEVLGALSLGDTINPETTIIQYVALPNQIGTPFDTFSFSIEGDNGIASSVDGVVTINVAGQQGVPAVAAINTYYLTFLPNQHVDIPSFPILPMLQFTLEMWIWPNPTTPSSSAQVWATADGSYALTHDGINNKLNFAVAGATILTAQGILPQSWSHVAVAKALNGTLALYVNNAMVGSNLPPAAAPLVGQGIIIGKGFEGALDEIAVFNSSNVMGPSRKLNVALGPGAASLTAVWHLNEGTLGTASCSSGTPGATCSYVANLGGGHIIDYPLWTLAPTTFGMPGFTGFPLTNGYYITENASPIVVQLNAITQDSDSRLVALTINSLPTLGQLYQYNATNPPSFLGAPITAEFQPWRSSVTRNEQWVSRVATNDSSLMFSTQYDTSSYSILGVLGAPQQYAPARADLGYGDSPSAWCPRSTSGDCVSVASLNPFGWACRDTNGNPEMEYVDVGYEVPRHIVGVISYENYNPGSTEIISARDPKTQDWIPIWQGTAMTNLYQFGAYVAQKYLLFSPTVCGTPFKTDAIRIQRANWKVGGWKEIDAVKNIGIDELDAGYVTDPQYRVVYVPNPSENGPDSFSYGATDCIGDNTQLSQPNLIDIHIASLVHPAGAPANLTAVYSISREEGGTGDIKDFPVVLEAYARDERVPQFQIVQMPSTGYLMTPSQSAVVGNSLWAPTSNLSTQMYLLNLTFHATGCGSDSLAYRVIDSLTTSDPINVQLNLQCLPYYTYSSPLGIVVVLLTVLGLLGVCAAGLLLKVRGSHKAIKAASPVFLTMILAGLALTFISNLFYAGPVTKATCMTASTLLSIGFSLAMGSLCIKNWRIYRIFTRTHKTVLKDRQMLQLALPFPLLNAAILLVWGAVSPPKPLMESPGTASQYLVCQSSNDIGSAILIAYNAAILLATVSFAFLNRNIALDYNESKQLAIASYNVIVLSLLGLPVTFMSGTTPGLVFLVRAICIWGASFFVLAIIFAPKAWVTLRKEPERDQFIAVSGSVTGASATAKLKSSSAVTSQGGGGKAQTTSGVRPPEAGSSQFKTTPLIHQRLMVRFKSMLMFSPWREMHVTCLPLIKTLVFANPDGSAQVSDMRKQPFTWELLPADGDKDDHQVLRLHLGGKAGIAEVRLNSAEAIGWGLALSTFQDDGVTLTGARKSSKSVAKHTAMISRNVLGPQQESDSDQEV</sequence>
<organism evidence="12 13">
    <name type="scientific">Geranomyces variabilis</name>
    <dbReference type="NCBI Taxonomy" id="109894"/>
    <lineage>
        <taxon>Eukaryota</taxon>
        <taxon>Fungi</taxon>
        <taxon>Fungi incertae sedis</taxon>
        <taxon>Chytridiomycota</taxon>
        <taxon>Chytridiomycota incertae sedis</taxon>
        <taxon>Chytridiomycetes</taxon>
        <taxon>Spizellomycetales</taxon>
        <taxon>Powellomycetaceae</taxon>
        <taxon>Geranomyces</taxon>
    </lineage>
</organism>
<evidence type="ECO:0000256" key="3">
    <source>
        <dbReference type="ARBA" id="ARBA00022989"/>
    </source>
</evidence>
<feature type="transmembrane region" description="Helical" evidence="10">
    <location>
        <begin position="1626"/>
        <end position="1649"/>
    </location>
</feature>
<feature type="region of interest" description="Disordered" evidence="9">
    <location>
        <begin position="124"/>
        <end position="162"/>
    </location>
</feature>
<feature type="transmembrane region" description="Helical" evidence="10">
    <location>
        <begin position="1541"/>
        <end position="1561"/>
    </location>
</feature>
<dbReference type="Gene3D" id="2.60.120.200">
    <property type="match status" value="2"/>
</dbReference>
<evidence type="ECO:0000256" key="9">
    <source>
        <dbReference type="SAM" id="MobiDB-lite"/>
    </source>
</evidence>
<feature type="transmembrane region" description="Helical" evidence="10">
    <location>
        <begin position="1581"/>
        <end position="1601"/>
    </location>
</feature>
<evidence type="ECO:0000313" key="13">
    <source>
        <dbReference type="Proteomes" id="UP001212152"/>
    </source>
</evidence>
<dbReference type="Pfam" id="PF00003">
    <property type="entry name" value="7tm_3"/>
    <property type="match status" value="1"/>
</dbReference>
<dbReference type="SUPFAM" id="SSF49899">
    <property type="entry name" value="Concanavalin A-like lectins/glucanases"/>
    <property type="match status" value="2"/>
</dbReference>
<keyword evidence="5 10" id="KW-0472">Membrane</keyword>
<dbReference type="PROSITE" id="PS50259">
    <property type="entry name" value="G_PROTEIN_RECEP_F3_4"/>
    <property type="match status" value="1"/>
</dbReference>
<dbReference type="PANTHER" id="PTHR10519">
    <property type="entry name" value="GABA-B RECEPTOR"/>
    <property type="match status" value="1"/>
</dbReference>
<feature type="region of interest" description="Disordered" evidence="9">
    <location>
        <begin position="1746"/>
        <end position="1773"/>
    </location>
</feature>
<dbReference type="GO" id="GO:0038039">
    <property type="term" value="C:G protein-coupled receptor heterodimeric complex"/>
    <property type="evidence" value="ECO:0007669"/>
    <property type="project" value="TreeGrafter"/>
</dbReference>
<comment type="subcellular location">
    <subcellularLocation>
        <location evidence="1">Membrane</location>
        <topology evidence="1">Multi-pass membrane protein</topology>
    </subcellularLocation>
</comment>
<protein>
    <recommendedName>
        <fullName evidence="11">G-protein coupled receptors family 3 profile domain-containing protein</fullName>
    </recommendedName>
</protein>
<feature type="transmembrane region" description="Helical" evidence="10">
    <location>
        <begin position="1507"/>
        <end position="1529"/>
    </location>
</feature>
<keyword evidence="13" id="KW-1185">Reference proteome</keyword>
<keyword evidence="4" id="KW-0297">G-protein coupled receptor</keyword>
<accession>A0AAD5TLU8</accession>
<keyword evidence="6" id="KW-0675">Receptor</keyword>
<dbReference type="InterPro" id="IPR002455">
    <property type="entry name" value="GPCR3_GABA-B"/>
</dbReference>
<feature type="transmembrane region" description="Helical" evidence="10">
    <location>
        <begin position="1661"/>
        <end position="1683"/>
    </location>
</feature>
<evidence type="ECO:0000256" key="4">
    <source>
        <dbReference type="ARBA" id="ARBA00023040"/>
    </source>
</evidence>
<dbReference type="Proteomes" id="UP001212152">
    <property type="component" value="Unassembled WGS sequence"/>
</dbReference>
<evidence type="ECO:0000313" key="12">
    <source>
        <dbReference type="EMBL" id="KAJ3180479.1"/>
    </source>
</evidence>
<proteinExistence type="predicted"/>
<dbReference type="InterPro" id="IPR013320">
    <property type="entry name" value="ConA-like_dom_sf"/>
</dbReference>
<dbReference type="InterPro" id="IPR017978">
    <property type="entry name" value="GPCR_3_C"/>
</dbReference>
<feature type="transmembrane region" description="Helical" evidence="10">
    <location>
        <begin position="1689"/>
        <end position="1711"/>
    </location>
</feature>
<name>A0AAD5TLU8_9FUNG</name>
<evidence type="ECO:0000256" key="8">
    <source>
        <dbReference type="ARBA" id="ARBA00023224"/>
    </source>
</evidence>
<evidence type="ECO:0000256" key="7">
    <source>
        <dbReference type="ARBA" id="ARBA00023180"/>
    </source>
</evidence>
<keyword evidence="2 10" id="KW-0812">Transmembrane</keyword>
<evidence type="ECO:0000256" key="1">
    <source>
        <dbReference type="ARBA" id="ARBA00004141"/>
    </source>
</evidence>
<evidence type="ECO:0000256" key="6">
    <source>
        <dbReference type="ARBA" id="ARBA00023170"/>
    </source>
</evidence>
<evidence type="ECO:0000259" key="11">
    <source>
        <dbReference type="PROSITE" id="PS50259"/>
    </source>
</evidence>
<reference evidence="12" key="1">
    <citation type="submission" date="2020-05" db="EMBL/GenBank/DDBJ databases">
        <title>Phylogenomic resolution of chytrid fungi.</title>
        <authorList>
            <person name="Stajich J.E."/>
            <person name="Amses K."/>
            <person name="Simmons R."/>
            <person name="Seto K."/>
            <person name="Myers J."/>
            <person name="Bonds A."/>
            <person name="Quandt C.A."/>
            <person name="Barry K."/>
            <person name="Liu P."/>
            <person name="Grigoriev I."/>
            <person name="Longcore J.E."/>
            <person name="James T.Y."/>
        </authorList>
    </citation>
    <scope>NUCLEOTIDE SEQUENCE</scope>
    <source>
        <strain evidence="12">JEL0379</strain>
    </source>
</reference>
<evidence type="ECO:0000256" key="10">
    <source>
        <dbReference type="SAM" id="Phobius"/>
    </source>
</evidence>
<keyword evidence="7" id="KW-0325">Glycoprotein</keyword>
<dbReference type="EMBL" id="JADGJQ010000016">
    <property type="protein sequence ID" value="KAJ3180479.1"/>
    <property type="molecule type" value="Genomic_DNA"/>
</dbReference>
<keyword evidence="3 10" id="KW-1133">Transmembrane helix</keyword>
<feature type="domain" description="G-protein coupled receptors family 3 profile" evidence="11">
    <location>
        <begin position="1473"/>
        <end position="1720"/>
    </location>
</feature>
<gene>
    <name evidence="12" type="ORF">HDU87_001988</name>
</gene>
<keyword evidence="8" id="KW-0807">Transducer</keyword>
<dbReference type="PANTHER" id="PTHR10519:SF20">
    <property type="entry name" value="G-PROTEIN COUPLED RECEPTOR 156-RELATED"/>
    <property type="match status" value="1"/>
</dbReference>
<dbReference type="Pfam" id="PF13385">
    <property type="entry name" value="Laminin_G_3"/>
    <property type="match status" value="2"/>
</dbReference>
<evidence type="ECO:0000256" key="5">
    <source>
        <dbReference type="ARBA" id="ARBA00023136"/>
    </source>
</evidence>
<dbReference type="GO" id="GO:0004965">
    <property type="term" value="F:G protein-coupled GABA receptor activity"/>
    <property type="evidence" value="ECO:0007669"/>
    <property type="project" value="InterPro"/>
</dbReference>